<feature type="transmembrane region" description="Helical" evidence="6">
    <location>
        <begin position="75"/>
        <end position="93"/>
    </location>
</feature>
<dbReference type="AlphaFoldDB" id="A0A9W9K9W0"/>
<dbReference type="Gene3D" id="1.20.1280.290">
    <property type="match status" value="1"/>
</dbReference>
<dbReference type="InterPro" id="IPR006603">
    <property type="entry name" value="PQ-loop_rpt"/>
</dbReference>
<evidence type="ECO:0000256" key="6">
    <source>
        <dbReference type="SAM" id="Phobius"/>
    </source>
</evidence>
<evidence type="ECO:0000256" key="5">
    <source>
        <dbReference type="SAM" id="MobiDB-lite"/>
    </source>
</evidence>
<evidence type="ECO:0000313" key="7">
    <source>
        <dbReference type="EMBL" id="KAJ5098338.1"/>
    </source>
</evidence>
<dbReference type="RefSeq" id="XP_056473992.1">
    <property type="nucleotide sequence ID" value="XM_056617833.1"/>
</dbReference>
<evidence type="ECO:0000313" key="8">
    <source>
        <dbReference type="Proteomes" id="UP001149074"/>
    </source>
</evidence>
<dbReference type="Proteomes" id="UP001149074">
    <property type="component" value="Unassembled WGS sequence"/>
</dbReference>
<keyword evidence="2 6" id="KW-0812">Transmembrane</keyword>
<organism evidence="7 8">
    <name type="scientific">Penicillium argentinense</name>
    <dbReference type="NCBI Taxonomy" id="1131581"/>
    <lineage>
        <taxon>Eukaryota</taxon>
        <taxon>Fungi</taxon>
        <taxon>Dikarya</taxon>
        <taxon>Ascomycota</taxon>
        <taxon>Pezizomycotina</taxon>
        <taxon>Eurotiomycetes</taxon>
        <taxon>Eurotiomycetidae</taxon>
        <taxon>Eurotiales</taxon>
        <taxon>Aspergillaceae</taxon>
        <taxon>Penicillium</taxon>
    </lineage>
</organism>
<keyword evidence="3 6" id="KW-1133">Transmembrane helix</keyword>
<dbReference type="Pfam" id="PF04193">
    <property type="entry name" value="PQ-loop"/>
    <property type="match status" value="1"/>
</dbReference>
<comment type="subcellular location">
    <subcellularLocation>
        <location evidence="1">Membrane</location>
        <topology evidence="1">Multi-pass membrane protein</topology>
    </subcellularLocation>
</comment>
<comment type="caution">
    <text evidence="7">The sequence shown here is derived from an EMBL/GenBank/DDBJ whole genome shotgun (WGS) entry which is preliminary data.</text>
</comment>
<keyword evidence="4 6" id="KW-0472">Membrane</keyword>
<dbReference type="GeneID" id="81356812"/>
<reference evidence="7" key="2">
    <citation type="journal article" date="2023" name="IMA Fungus">
        <title>Comparative genomic study of the Penicillium genus elucidates a diverse pangenome and 15 lateral gene transfer events.</title>
        <authorList>
            <person name="Petersen C."/>
            <person name="Sorensen T."/>
            <person name="Nielsen M.R."/>
            <person name="Sondergaard T.E."/>
            <person name="Sorensen J.L."/>
            <person name="Fitzpatrick D.A."/>
            <person name="Frisvad J.C."/>
            <person name="Nielsen K.L."/>
        </authorList>
    </citation>
    <scope>NUCLEOTIDE SEQUENCE</scope>
    <source>
        <strain evidence="7">IBT 30761</strain>
    </source>
</reference>
<accession>A0A9W9K9W0</accession>
<reference evidence="7" key="1">
    <citation type="submission" date="2022-11" db="EMBL/GenBank/DDBJ databases">
        <authorList>
            <person name="Petersen C."/>
        </authorList>
    </citation>
    <scope>NUCLEOTIDE SEQUENCE</scope>
    <source>
        <strain evidence="7">IBT 30761</strain>
    </source>
</reference>
<dbReference type="OrthoDB" id="5139341at2759"/>
<name>A0A9W9K9W0_9EURO</name>
<feature type="region of interest" description="Disordered" evidence="5">
    <location>
        <begin position="251"/>
        <end position="273"/>
    </location>
</feature>
<dbReference type="SMART" id="SM00679">
    <property type="entry name" value="CTNS"/>
    <property type="match status" value="1"/>
</dbReference>
<protein>
    <submittedName>
        <fullName evidence="7">Uncharacterized protein</fullName>
    </submittedName>
</protein>
<proteinExistence type="predicted"/>
<feature type="transmembrane region" description="Helical" evidence="6">
    <location>
        <begin position="181"/>
        <end position="203"/>
    </location>
</feature>
<evidence type="ECO:0000256" key="1">
    <source>
        <dbReference type="ARBA" id="ARBA00004141"/>
    </source>
</evidence>
<sequence length="273" mass="31405">MTLPEPPLWCRISFAPQIWRIQKRQSIEGISLSYVLWNLISSTENVTIYIFTLVNQYDPSDKTIFLHFPYSAGDWFSLAHCAVVTLLFLALFVQVLRYSDRRTSLCIQYTAFLLISLIPLLIDGIVPMRPWSRRFWLVGYWALHSFFIWPIITFLGFFSIYRQAQTIRAVPFPNSLSLHGLAVQAFVFMLLSVTWIFALPFPYEKLEGQVNMNVLIIWYASIGWVIVDSFVFAIGQTILLALALRRRSSDDIPREGETEPLLGDASSRDYSGG</sequence>
<feature type="transmembrane region" description="Helical" evidence="6">
    <location>
        <begin position="138"/>
        <end position="161"/>
    </location>
</feature>
<evidence type="ECO:0000256" key="3">
    <source>
        <dbReference type="ARBA" id="ARBA00022989"/>
    </source>
</evidence>
<gene>
    <name evidence="7" type="ORF">N7532_005339</name>
</gene>
<evidence type="ECO:0000256" key="4">
    <source>
        <dbReference type="ARBA" id="ARBA00023136"/>
    </source>
</evidence>
<feature type="transmembrane region" description="Helical" evidence="6">
    <location>
        <begin position="215"/>
        <end position="244"/>
    </location>
</feature>
<dbReference type="GO" id="GO:0016020">
    <property type="term" value="C:membrane"/>
    <property type="evidence" value="ECO:0007669"/>
    <property type="project" value="UniProtKB-SubCell"/>
</dbReference>
<feature type="transmembrane region" description="Helical" evidence="6">
    <location>
        <begin position="105"/>
        <end position="126"/>
    </location>
</feature>
<keyword evidence="8" id="KW-1185">Reference proteome</keyword>
<evidence type="ECO:0000256" key="2">
    <source>
        <dbReference type="ARBA" id="ARBA00022692"/>
    </source>
</evidence>
<dbReference type="EMBL" id="JAPQKI010000005">
    <property type="protein sequence ID" value="KAJ5098338.1"/>
    <property type="molecule type" value="Genomic_DNA"/>
</dbReference>